<keyword evidence="2" id="KW-1185">Reference proteome</keyword>
<dbReference type="EMBL" id="JAATJS010000001">
    <property type="protein sequence ID" value="NIX75414.1"/>
    <property type="molecule type" value="Genomic_DNA"/>
</dbReference>
<sequence length="111" mass="12134">MITPDIRTYSDFVSDLQELFATHVDSGIHLDGELCSAFADGLNDLHGFVEVMERHAAAHGYQDGDRTVMEGRRSTAARRELVLDVLREPGTNIFRLPDLAPRGATHGGDAA</sequence>
<dbReference type="Proteomes" id="UP000707352">
    <property type="component" value="Unassembled WGS sequence"/>
</dbReference>
<evidence type="ECO:0000313" key="1">
    <source>
        <dbReference type="EMBL" id="NIX75414.1"/>
    </source>
</evidence>
<reference evidence="1 2" key="1">
    <citation type="submission" date="2020-03" db="EMBL/GenBank/DDBJ databases">
        <title>The genome sequence of Microvirga sp. c23x22.</title>
        <authorList>
            <person name="Zhang X."/>
        </authorList>
    </citation>
    <scope>NUCLEOTIDE SEQUENCE [LARGE SCALE GENOMIC DNA]</scope>
    <source>
        <strain evidence="2">c23x22</strain>
    </source>
</reference>
<protein>
    <submittedName>
        <fullName evidence="1">Uncharacterized protein</fullName>
    </submittedName>
</protein>
<gene>
    <name evidence="1" type="ORF">HB375_02150</name>
</gene>
<accession>A0ABX0V6E8</accession>
<name>A0ABX0V6E8_9HYPH</name>
<proteinExistence type="predicted"/>
<evidence type="ECO:0000313" key="2">
    <source>
        <dbReference type="Proteomes" id="UP000707352"/>
    </source>
</evidence>
<organism evidence="1 2">
    <name type="scientific">Microvirga terricola</name>
    <dbReference type="NCBI Taxonomy" id="2719797"/>
    <lineage>
        <taxon>Bacteria</taxon>
        <taxon>Pseudomonadati</taxon>
        <taxon>Pseudomonadota</taxon>
        <taxon>Alphaproteobacteria</taxon>
        <taxon>Hyphomicrobiales</taxon>
        <taxon>Methylobacteriaceae</taxon>
        <taxon>Microvirga</taxon>
    </lineage>
</organism>
<dbReference type="RefSeq" id="WP_167671300.1">
    <property type="nucleotide sequence ID" value="NZ_JAATJS010000001.1"/>
</dbReference>
<comment type="caution">
    <text evidence="1">The sequence shown here is derived from an EMBL/GenBank/DDBJ whole genome shotgun (WGS) entry which is preliminary data.</text>
</comment>